<dbReference type="Pfam" id="PF13505">
    <property type="entry name" value="OMP_b-brl"/>
    <property type="match status" value="1"/>
</dbReference>
<proteinExistence type="inferred from homology"/>
<dbReference type="RefSeq" id="WP_126397133.1">
    <property type="nucleotide sequence ID" value="NZ_AP018907.1"/>
</dbReference>
<dbReference type="AlphaFoldDB" id="A0A348FWN2"/>
<keyword evidence="4" id="KW-0998">Cell outer membrane</keyword>
<evidence type="ECO:0000313" key="9">
    <source>
        <dbReference type="Proteomes" id="UP000266934"/>
    </source>
</evidence>
<dbReference type="OrthoDB" id="9815357at2"/>
<dbReference type="EMBL" id="AP018907">
    <property type="protein sequence ID" value="BBF91715.1"/>
    <property type="molecule type" value="Genomic_DNA"/>
</dbReference>
<organism evidence="8 9">
    <name type="scientific">Blastochloris tepida</name>
    <dbReference type="NCBI Taxonomy" id="2233851"/>
    <lineage>
        <taxon>Bacteria</taxon>
        <taxon>Pseudomonadati</taxon>
        <taxon>Pseudomonadota</taxon>
        <taxon>Alphaproteobacteria</taxon>
        <taxon>Hyphomicrobiales</taxon>
        <taxon>Blastochloridaceae</taxon>
        <taxon>Blastochloris</taxon>
    </lineage>
</organism>
<feature type="chain" id="PRO_5016625913" evidence="6">
    <location>
        <begin position="21"/>
        <end position="204"/>
    </location>
</feature>
<dbReference type="Proteomes" id="UP000266934">
    <property type="component" value="Chromosome"/>
</dbReference>
<gene>
    <name evidence="8" type="ORF">BLTE_04000</name>
</gene>
<dbReference type="Gene3D" id="2.40.160.20">
    <property type="match status" value="1"/>
</dbReference>
<comment type="subcellular location">
    <subcellularLocation>
        <location evidence="1">Cell outer membrane</location>
    </subcellularLocation>
</comment>
<keyword evidence="2 6" id="KW-0732">Signal</keyword>
<keyword evidence="9" id="KW-1185">Reference proteome</keyword>
<dbReference type="GO" id="GO:0009279">
    <property type="term" value="C:cell outer membrane"/>
    <property type="evidence" value="ECO:0007669"/>
    <property type="project" value="UniProtKB-SubCell"/>
</dbReference>
<dbReference type="PANTHER" id="PTHR34001">
    <property type="entry name" value="BLL7405 PROTEIN"/>
    <property type="match status" value="1"/>
</dbReference>
<name>A0A348FWN2_9HYPH</name>
<dbReference type="InterPro" id="IPR051692">
    <property type="entry name" value="OMP-like"/>
</dbReference>
<dbReference type="SUPFAM" id="SSF56925">
    <property type="entry name" value="OMPA-like"/>
    <property type="match status" value="1"/>
</dbReference>
<comment type="similarity">
    <text evidence="5">Belongs to the Omp25/RopB family.</text>
</comment>
<evidence type="ECO:0000256" key="6">
    <source>
        <dbReference type="SAM" id="SignalP"/>
    </source>
</evidence>
<feature type="signal peptide" evidence="6">
    <location>
        <begin position="1"/>
        <end position="20"/>
    </location>
</feature>
<evidence type="ECO:0000256" key="4">
    <source>
        <dbReference type="ARBA" id="ARBA00023237"/>
    </source>
</evidence>
<evidence type="ECO:0000256" key="2">
    <source>
        <dbReference type="ARBA" id="ARBA00022729"/>
    </source>
</evidence>
<reference evidence="8 9" key="1">
    <citation type="submission" date="2018-08" db="EMBL/GenBank/DDBJ databases">
        <title>Complete genome sequencing of Blastochloris tepida GI.</title>
        <authorList>
            <person name="Tsukatani Y."/>
            <person name="Mori H."/>
        </authorList>
    </citation>
    <scope>NUCLEOTIDE SEQUENCE [LARGE SCALE GENOMIC DNA]</scope>
    <source>
        <strain evidence="8 9">GI</strain>
    </source>
</reference>
<sequence>MTKIAGAFAAVVLTAMPAMAADMIQRQPSPYSAAPAAYSWNGFYLGLNAGFASGDLSNSGGLEPSGFVGGLTGGANWQWGNVVFGLETDINYSGVDDGLYYDKWELDWLGTTRVRLGYAWDRFLPYLTGGFAYGSGTYKYWGGKDDANHIGWTLGAGVEGAITQSVSAKIEYLYVDLGDKHYGELPWKNEFDASLLRAGVNYHF</sequence>
<feature type="domain" description="Outer membrane protein beta-barrel" evidence="7">
    <location>
        <begin position="9"/>
        <end position="204"/>
    </location>
</feature>
<dbReference type="InterPro" id="IPR027385">
    <property type="entry name" value="Beta-barrel_OMP"/>
</dbReference>
<accession>A0A348FWN2</accession>
<dbReference type="InterPro" id="IPR011250">
    <property type="entry name" value="OMP/PagP_B-barrel"/>
</dbReference>
<evidence type="ECO:0000259" key="7">
    <source>
        <dbReference type="Pfam" id="PF13505"/>
    </source>
</evidence>
<evidence type="ECO:0000256" key="5">
    <source>
        <dbReference type="ARBA" id="ARBA00038306"/>
    </source>
</evidence>
<evidence type="ECO:0000256" key="1">
    <source>
        <dbReference type="ARBA" id="ARBA00004442"/>
    </source>
</evidence>
<evidence type="ECO:0000256" key="3">
    <source>
        <dbReference type="ARBA" id="ARBA00023136"/>
    </source>
</evidence>
<protein>
    <submittedName>
        <fullName evidence="8">Membrane protein</fullName>
    </submittedName>
</protein>
<dbReference type="KEGG" id="blag:BLTE_04000"/>
<dbReference type="PANTHER" id="PTHR34001:SF3">
    <property type="entry name" value="BLL7405 PROTEIN"/>
    <property type="match status" value="1"/>
</dbReference>
<evidence type="ECO:0000313" key="8">
    <source>
        <dbReference type="EMBL" id="BBF91715.1"/>
    </source>
</evidence>
<keyword evidence="3" id="KW-0472">Membrane</keyword>